<dbReference type="InterPro" id="IPR050271">
    <property type="entry name" value="UDP-glycosyltransferase"/>
</dbReference>
<evidence type="ECO:0000256" key="5">
    <source>
        <dbReference type="ARBA" id="ARBA00022729"/>
    </source>
</evidence>
<dbReference type="GO" id="GO:0015020">
    <property type="term" value="F:glucuronosyltransferase activity"/>
    <property type="evidence" value="ECO:0007669"/>
    <property type="project" value="UniProtKB-EC"/>
</dbReference>
<gene>
    <name evidence="8" type="ORF">CYNAS_LOCUS16434</name>
</gene>
<keyword evidence="9" id="KW-1185">Reference proteome</keyword>
<keyword evidence="3" id="KW-0328">Glycosyltransferase</keyword>
<comment type="caution">
    <text evidence="8">The sequence shown here is derived from an EMBL/GenBank/DDBJ whole genome shotgun (WGS) entry which is preliminary data.</text>
</comment>
<organism evidence="8 9">
    <name type="scientific">Cylicocyclus nassatus</name>
    <name type="common">Nematode worm</name>
    <dbReference type="NCBI Taxonomy" id="53992"/>
    <lineage>
        <taxon>Eukaryota</taxon>
        <taxon>Metazoa</taxon>
        <taxon>Ecdysozoa</taxon>
        <taxon>Nematoda</taxon>
        <taxon>Chromadorea</taxon>
        <taxon>Rhabditida</taxon>
        <taxon>Rhabditina</taxon>
        <taxon>Rhabditomorpha</taxon>
        <taxon>Strongyloidea</taxon>
        <taxon>Strongylidae</taxon>
        <taxon>Cylicocyclus</taxon>
    </lineage>
</organism>
<evidence type="ECO:0000256" key="1">
    <source>
        <dbReference type="ARBA" id="ARBA00009995"/>
    </source>
</evidence>
<sequence>MMTTYFFVLLFILPSHAFKFLMYEPIFGYSHTKFMGSIADALTEAGHDVTILMSVLDQDQEKLADPSLTKNLIKVGPDPRTAEIIRHKGEKMSKMWTMQPTPLDWLRNIVPILSSQFAFQCEKVISDDTLMQELKSMKFDAGIAETFTICGFGIFEVLNLPATIATFSRVHSDYVRSAIGEPSGVSYVPGMC</sequence>
<dbReference type="SUPFAM" id="SSF53756">
    <property type="entry name" value="UDP-Glycosyltransferase/glycogen phosphorylase"/>
    <property type="match status" value="1"/>
</dbReference>
<evidence type="ECO:0000313" key="9">
    <source>
        <dbReference type="Proteomes" id="UP001176961"/>
    </source>
</evidence>
<dbReference type="Proteomes" id="UP001176961">
    <property type="component" value="Unassembled WGS sequence"/>
</dbReference>
<dbReference type="InterPro" id="IPR002213">
    <property type="entry name" value="UDP_glucos_trans"/>
</dbReference>
<name>A0AA36H651_CYLNA</name>
<comment type="similarity">
    <text evidence="1">Belongs to the UDP-glycosyltransferase family.</text>
</comment>
<keyword evidence="4" id="KW-0808">Transferase</keyword>
<dbReference type="EMBL" id="CATQJL010000305">
    <property type="protein sequence ID" value="CAJ0604451.1"/>
    <property type="molecule type" value="Genomic_DNA"/>
</dbReference>
<evidence type="ECO:0000256" key="7">
    <source>
        <dbReference type="SAM" id="SignalP"/>
    </source>
</evidence>
<keyword evidence="5 7" id="KW-0732">Signal</keyword>
<feature type="chain" id="PRO_5041386114" description="glucuronosyltransferase" evidence="7">
    <location>
        <begin position="18"/>
        <end position="192"/>
    </location>
</feature>
<evidence type="ECO:0000256" key="3">
    <source>
        <dbReference type="ARBA" id="ARBA00022676"/>
    </source>
</evidence>
<dbReference type="AlphaFoldDB" id="A0AA36H651"/>
<evidence type="ECO:0000256" key="4">
    <source>
        <dbReference type="ARBA" id="ARBA00022679"/>
    </source>
</evidence>
<comment type="catalytic activity">
    <reaction evidence="6">
        <text>glucuronate acceptor + UDP-alpha-D-glucuronate = acceptor beta-D-glucuronoside + UDP + H(+)</text>
        <dbReference type="Rhea" id="RHEA:21032"/>
        <dbReference type="ChEBI" id="CHEBI:15378"/>
        <dbReference type="ChEBI" id="CHEBI:58052"/>
        <dbReference type="ChEBI" id="CHEBI:58223"/>
        <dbReference type="ChEBI" id="CHEBI:132367"/>
        <dbReference type="ChEBI" id="CHEBI:132368"/>
        <dbReference type="EC" id="2.4.1.17"/>
    </reaction>
</comment>
<evidence type="ECO:0000256" key="2">
    <source>
        <dbReference type="ARBA" id="ARBA00012544"/>
    </source>
</evidence>
<proteinExistence type="inferred from homology"/>
<dbReference type="PANTHER" id="PTHR48043:SF23">
    <property type="entry name" value="UDP-GLUCURONOSYLTRANSFERASE"/>
    <property type="match status" value="1"/>
</dbReference>
<dbReference type="PANTHER" id="PTHR48043">
    <property type="entry name" value="EG:EG0003.4 PROTEIN-RELATED"/>
    <property type="match status" value="1"/>
</dbReference>
<accession>A0AA36H651</accession>
<dbReference type="Pfam" id="PF00201">
    <property type="entry name" value="UDPGT"/>
    <property type="match status" value="1"/>
</dbReference>
<dbReference type="EC" id="2.4.1.17" evidence="2"/>
<evidence type="ECO:0000256" key="6">
    <source>
        <dbReference type="ARBA" id="ARBA00047475"/>
    </source>
</evidence>
<feature type="signal peptide" evidence="7">
    <location>
        <begin position="1"/>
        <end position="17"/>
    </location>
</feature>
<protein>
    <recommendedName>
        <fullName evidence="2">glucuronosyltransferase</fullName>
        <ecNumber evidence="2">2.4.1.17</ecNumber>
    </recommendedName>
</protein>
<reference evidence="8" key="1">
    <citation type="submission" date="2023-07" db="EMBL/GenBank/DDBJ databases">
        <authorList>
            <consortium name="CYATHOMIX"/>
        </authorList>
    </citation>
    <scope>NUCLEOTIDE SEQUENCE</scope>
    <source>
        <strain evidence="8">N/A</strain>
    </source>
</reference>
<evidence type="ECO:0000313" key="8">
    <source>
        <dbReference type="EMBL" id="CAJ0604451.1"/>
    </source>
</evidence>